<keyword evidence="3" id="KW-1185">Reference proteome</keyword>
<feature type="domain" description="HicB-like antitoxin of toxin-antitoxin system" evidence="1">
    <location>
        <begin position="5"/>
        <end position="69"/>
    </location>
</feature>
<comment type="caution">
    <text evidence="2">The sequence shown here is derived from an EMBL/GenBank/DDBJ whole genome shotgun (WGS) entry which is preliminary data.</text>
</comment>
<name>A0AA35R9U9_GEOBA</name>
<protein>
    <submittedName>
        <fullName evidence="2">Uncharacterized 14.9 kDa protein in rep-hol intergenic region</fullName>
    </submittedName>
</protein>
<proteinExistence type="predicted"/>
<dbReference type="PANTHER" id="PTHR34504:SF2">
    <property type="entry name" value="UPF0150 PROTEIN SSL0259"/>
    <property type="match status" value="1"/>
</dbReference>
<organism evidence="2 3">
    <name type="scientific">Geodia barretti</name>
    <name type="common">Barrett's horny sponge</name>
    <dbReference type="NCBI Taxonomy" id="519541"/>
    <lineage>
        <taxon>Eukaryota</taxon>
        <taxon>Metazoa</taxon>
        <taxon>Porifera</taxon>
        <taxon>Demospongiae</taxon>
        <taxon>Heteroscleromorpha</taxon>
        <taxon>Tetractinellida</taxon>
        <taxon>Astrophorina</taxon>
        <taxon>Geodiidae</taxon>
        <taxon>Geodia</taxon>
    </lineage>
</organism>
<dbReference type="Proteomes" id="UP001174909">
    <property type="component" value="Unassembled WGS sequence"/>
</dbReference>
<reference evidence="2" key="1">
    <citation type="submission" date="2023-03" db="EMBL/GenBank/DDBJ databases">
        <authorList>
            <person name="Steffen K."/>
            <person name="Cardenas P."/>
        </authorList>
    </citation>
    <scope>NUCLEOTIDE SEQUENCE</scope>
</reference>
<dbReference type="InterPro" id="IPR035069">
    <property type="entry name" value="TTHA1013/TTHA0281-like"/>
</dbReference>
<sequence length="118" mass="13242">MKQKYAVVFERSPNNYGAYVPDLPGCVSVGDTWEEMQEMIKEAITYHIEDMLECGEPLPQPQMSIEQAIAFHNQPLPECVKQSLAEFGEVDGTNDPEFPPRFGMVEVEISVPHSVKAV</sequence>
<evidence type="ECO:0000259" key="1">
    <source>
        <dbReference type="Pfam" id="PF15919"/>
    </source>
</evidence>
<dbReference type="AlphaFoldDB" id="A0AA35R9U9"/>
<evidence type="ECO:0000313" key="3">
    <source>
        <dbReference type="Proteomes" id="UP001174909"/>
    </source>
</evidence>
<dbReference type="InterPro" id="IPR051404">
    <property type="entry name" value="TA_system_antitoxin"/>
</dbReference>
<gene>
    <name evidence="2" type="ORF">GBAR_LOCUS5239</name>
</gene>
<dbReference type="InterPro" id="IPR031807">
    <property type="entry name" value="HicB-like"/>
</dbReference>
<dbReference type="Pfam" id="PF15919">
    <property type="entry name" value="HicB_lk_antitox"/>
    <property type="match status" value="1"/>
</dbReference>
<dbReference type="EMBL" id="CASHTH010000782">
    <property type="protein sequence ID" value="CAI8007513.1"/>
    <property type="molecule type" value="Genomic_DNA"/>
</dbReference>
<accession>A0AA35R9U9</accession>
<dbReference type="PANTHER" id="PTHR34504">
    <property type="entry name" value="ANTITOXIN HICB"/>
    <property type="match status" value="1"/>
</dbReference>
<dbReference type="SUPFAM" id="SSF143100">
    <property type="entry name" value="TTHA1013/TTHA0281-like"/>
    <property type="match status" value="1"/>
</dbReference>
<dbReference type="Gene3D" id="3.30.160.250">
    <property type="match status" value="1"/>
</dbReference>
<evidence type="ECO:0000313" key="2">
    <source>
        <dbReference type="EMBL" id="CAI8007513.1"/>
    </source>
</evidence>